<comment type="caution">
    <text evidence="1">The sequence shown here is derived from an EMBL/GenBank/DDBJ whole genome shotgun (WGS) entry which is preliminary data.</text>
</comment>
<name>A0ABS5J6B9_9BACT</name>
<keyword evidence="2" id="KW-1185">Reference proteome</keyword>
<protein>
    <recommendedName>
        <fullName evidence="3">Phage integrase SAM-like domain-containing protein</fullName>
    </recommendedName>
</protein>
<dbReference type="EMBL" id="JAGTXB010000017">
    <property type="protein sequence ID" value="MBS0030766.1"/>
    <property type="molecule type" value="Genomic_DNA"/>
</dbReference>
<proteinExistence type="predicted"/>
<sequence>MSFRQLFFTLQKNDQYAVPKMDIIGRHSITQVDSTARHYGWAFAFRRGTMKGKRIEKVQDFIELAENRIADNLNARKISFEGMAALSTELDTFSSDENTR</sequence>
<organism evidence="1 2">
    <name type="scientific">Chitinophaga hostae</name>
    <dbReference type="NCBI Taxonomy" id="2831022"/>
    <lineage>
        <taxon>Bacteria</taxon>
        <taxon>Pseudomonadati</taxon>
        <taxon>Bacteroidota</taxon>
        <taxon>Chitinophagia</taxon>
        <taxon>Chitinophagales</taxon>
        <taxon>Chitinophagaceae</taxon>
        <taxon>Chitinophaga</taxon>
    </lineage>
</organism>
<accession>A0ABS5J6B9</accession>
<reference evidence="1 2" key="1">
    <citation type="submission" date="2021-04" db="EMBL/GenBank/DDBJ databases">
        <title>Chitinophaga sp. nov., isolated from the rhizosphere soil.</title>
        <authorList>
            <person name="He S."/>
        </authorList>
    </citation>
    <scope>NUCLEOTIDE SEQUENCE [LARGE SCALE GENOMIC DNA]</scope>
    <source>
        <strain evidence="1 2">2R12</strain>
    </source>
</reference>
<evidence type="ECO:0000313" key="2">
    <source>
        <dbReference type="Proteomes" id="UP000676386"/>
    </source>
</evidence>
<dbReference type="Proteomes" id="UP000676386">
    <property type="component" value="Unassembled WGS sequence"/>
</dbReference>
<evidence type="ECO:0000313" key="1">
    <source>
        <dbReference type="EMBL" id="MBS0030766.1"/>
    </source>
</evidence>
<dbReference type="RefSeq" id="WP_211975905.1">
    <property type="nucleotide sequence ID" value="NZ_CBFHAM010000035.1"/>
</dbReference>
<gene>
    <name evidence="1" type="ORF">KE626_25795</name>
</gene>
<evidence type="ECO:0008006" key="3">
    <source>
        <dbReference type="Google" id="ProtNLM"/>
    </source>
</evidence>